<reference evidence="1" key="1">
    <citation type="submission" date="2021-06" db="EMBL/GenBank/DDBJ databases">
        <authorList>
            <person name="Kallberg Y."/>
            <person name="Tangrot J."/>
            <person name="Rosling A."/>
        </authorList>
    </citation>
    <scope>NUCLEOTIDE SEQUENCE</scope>
    <source>
        <strain evidence="1">CL356</strain>
    </source>
</reference>
<name>A0ACA9KUU8_9GLOM</name>
<dbReference type="EMBL" id="CAJVPT010003143">
    <property type="protein sequence ID" value="CAG8492357.1"/>
    <property type="molecule type" value="Genomic_DNA"/>
</dbReference>
<protein>
    <submittedName>
        <fullName evidence="1">10820_t:CDS:1</fullName>
    </submittedName>
</protein>
<evidence type="ECO:0000313" key="2">
    <source>
        <dbReference type="Proteomes" id="UP000789525"/>
    </source>
</evidence>
<evidence type="ECO:0000313" key="1">
    <source>
        <dbReference type="EMBL" id="CAG8492357.1"/>
    </source>
</evidence>
<proteinExistence type="predicted"/>
<organism evidence="1 2">
    <name type="scientific">Acaulospora colombiana</name>
    <dbReference type="NCBI Taxonomy" id="27376"/>
    <lineage>
        <taxon>Eukaryota</taxon>
        <taxon>Fungi</taxon>
        <taxon>Fungi incertae sedis</taxon>
        <taxon>Mucoromycota</taxon>
        <taxon>Glomeromycotina</taxon>
        <taxon>Glomeromycetes</taxon>
        <taxon>Diversisporales</taxon>
        <taxon>Acaulosporaceae</taxon>
        <taxon>Acaulospora</taxon>
    </lineage>
</organism>
<comment type="caution">
    <text evidence="1">The sequence shown here is derived from an EMBL/GenBank/DDBJ whole genome shotgun (WGS) entry which is preliminary data.</text>
</comment>
<keyword evidence="2" id="KW-1185">Reference proteome</keyword>
<accession>A0ACA9KUU8</accession>
<dbReference type="Proteomes" id="UP000789525">
    <property type="component" value="Unassembled WGS sequence"/>
</dbReference>
<sequence length="348" mass="38786">MDGLHIGTSADNFFQTDHDLAVQRRRAAKQNNKAGDPIVCTSKVLCMLLPDEPDYVYFGESGFVAKKKNLLSGKTVKTFSGHNGPVTRLALWRKDGTGECLITFTSHTDFVKSLAISNTRSKLYSGSSDKDIRSWDLITGEPLQVFKGHTRGIEDLAFDEGENFLYSASSDRLVMKWDPLTAKCLQVFEGHLTSIYALQIFDDEMWTASADTTVKRWDLITGKPDTTFEHSDFVKCIAFFGSFVITGSRDETIRVFDIGSGELINEVEGHFDEVSCMVVRGSTLYSGSLDCTIRKWSLVDIVSPTKDKGAESREKTESEPVPQKEVPGVTLTEEEERELAELLESDDD</sequence>
<gene>
    <name evidence="1" type="ORF">ACOLOM_LOCUS2434</name>
</gene>